<comment type="caution">
    <text evidence="3">The sequence shown here is derived from an EMBL/GenBank/DDBJ whole genome shotgun (WGS) entry which is preliminary data.</text>
</comment>
<dbReference type="EMBL" id="JBJQND010000010">
    <property type="protein sequence ID" value="KAL3865314.1"/>
    <property type="molecule type" value="Genomic_DNA"/>
</dbReference>
<reference evidence="3 4" key="1">
    <citation type="submission" date="2024-11" db="EMBL/GenBank/DDBJ databases">
        <title>Chromosome-level genome assembly of the freshwater bivalve Anodonta woodiana.</title>
        <authorList>
            <person name="Chen X."/>
        </authorList>
    </citation>
    <scope>NUCLEOTIDE SEQUENCE [LARGE SCALE GENOMIC DNA]</scope>
    <source>
        <strain evidence="3">MN2024</strain>
        <tissue evidence="3">Gills</tissue>
    </source>
</reference>
<dbReference type="PROSITE" id="PS50835">
    <property type="entry name" value="IG_LIKE"/>
    <property type="match status" value="1"/>
</dbReference>
<evidence type="ECO:0000259" key="2">
    <source>
        <dbReference type="PROSITE" id="PS50835"/>
    </source>
</evidence>
<name>A0ABD3VUP6_SINWO</name>
<dbReference type="SUPFAM" id="SSF48726">
    <property type="entry name" value="Immunoglobulin"/>
    <property type="match status" value="1"/>
</dbReference>
<evidence type="ECO:0000256" key="1">
    <source>
        <dbReference type="ARBA" id="ARBA00023157"/>
    </source>
</evidence>
<dbReference type="InterPro" id="IPR036179">
    <property type="entry name" value="Ig-like_dom_sf"/>
</dbReference>
<dbReference type="Gene3D" id="2.60.40.10">
    <property type="entry name" value="Immunoglobulins"/>
    <property type="match status" value="1"/>
</dbReference>
<dbReference type="InterPro" id="IPR013162">
    <property type="entry name" value="CD80_C2-set"/>
</dbReference>
<keyword evidence="1" id="KW-1015">Disulfide bond</keyword>
<dbReference type="AlphaFoldDB" id="A0ABD3VUP6"/>
<dbReference type="InterPro" id="IPR007110">
    <property type="entry name" value="Ig-like_dom"/>
</dbReference>
<accession>A0ABD3VUP6</accession>
<dbReference type="Proteomes" id="UP001634394">
    <property type="component" value="Unassembled WGS sequence"/>
</dbReference>
<proteinExistence type="predicted"/>
<protein>
    <recommendedName>
        <fullName evidence="2">Ig-like domain-containing protein</fullName>
    </recommendedName>
</protein>
<dbReference type="InterPro" id="IPR013783">
    <property type="entry name" value="Ig-like_fold"/>
</dbReference>
<sequence>MVNNTAPCDQLEAIYTSTLHLTRGTTFQGNIPFKTKFVCGIQHPALDGVIQYSENSHYVNFAVNLTSVILKDVNDNALPSTMELAQGSVVILKCVTSTSRPTATVRWYIGSTNVVSGVENIAKPGENGLEYMESNLTFTLNSNEHHSKYIYCQAYSSLSSSVLQSTQHMLSVTGK</sequence>
<feature type="domain" description="Ig-like" evidence="2">
    <location>
        <begin position="71"/>
        <end position="171"/>
    </location>
</feature>
<organism evidence="3 4">
    <name type="scientific">Sinanodonta woodiana</name>
    <name type="common">Chinese pond mussel</name>
    <name type="synonym">Anodonta woodiana</name>
    <dbReference type="NCBI Taxonomy" id="1069815"/>
    <lineage>
        <taxon>Eukaryota</taxon>
        <taxon>Metazoa</taxon>
        <taxon>Spiralia</taxon>
        <taxon>Lophotrochozoa</taxon>
        <taxon>Mollusca</taxon>
        <taxon>Bivalvia</taxon>
        <taxon>Autobranchia</taxon>
        <taxon>Heteroconchia</taxon>
        <taxon>Palaeoheterodonta</taxon>
        <taxon>Unionida</taxon>
        <taxon>Unionoidea</taxon>
        <taxon>Unionidae</taxon>
        <taxon>Unioninae</taxon>
        <taxon>Sinanodonta</taxon>
    </lineage>
</organism>
<evidence type="ECO:0000313" key="4">
    <source>
        <dbReference type="Proteomes" id="UP001634394"/>
    </source>
</evidence>
<evidence type="ECO:0000313" key="3">
    <source>
        <dbReference type="EMBL" id="KAL3865314.1"/>
    </source>
</evidence>
<gene>
    <name evidence="3" type="ORF">ACJMK2_006917</name>
</gene>
<keyword evidence="4" id="KW-1185">Reference proteome</keyword>
<dbReference type="Pfam" id="PF08205">
    <property type="entry name" value="C2-set_2"/>
    <property type="match status" value="1"/>
</dbReference>